<reference evidence="11 12" key="1">
    <citation type="journal article" date="2015" name="Int. J. Syst. Evol. Microbiol.">
        <title>Erwinia iniecta sp. nov., isolated from Russian wheat aphids (Diuraphis noxia).</title>
        <authorList>
            <person name="Campillo T."/>
            <person name="Luna E."/>
            <person name="Portier P."/>
            <person name="Fischer-Le Saux M."/>
            <person name="Lapitan N."/>
            <person name="Tisserat N.A."/>
            <person name="Leach J.E."/>
        </authorList>
    </citation>
    <scope>NUCLEOTIDE SEQUENCE [LARGE SCALE GENOMIC DNA]</scope>
    <source>
        <strain evidence="9 12">B120</strain>
        <strain evidence="10 11">B149</strain>
    </source>
</reference>
<evidence type="ECO:0000313" key="10">
    <source>
        <dbReference type="EMBL" id="KOC93879.1"/>
    </source>
</evidence>
<keyword evidence="12" id="KW-1185">Reference proteome</keyword>
<dbReference type="STRING" id="1560201.NG42_12020"/>
<dbReference type="Pfam" id="PF01757">
    <property type="entry name" value="Acyl_transf_3"/>
    <property type="match status" value="1"/>
</dbReference>
<dbReference type="GO" id="GO:0005886">
    <property type="term" value="C:plasma membrane"/>
    <property type="evidence" value="ECO:0007669"/>
    <property type="project" value="UniProtKB-SubCell"/>
</dbReference>
<proteinExistence type="inferred from homology"/>
<evidence type="ECO:0000259" key="8">
    <source>
        <dbReference type="Pfam" id="PF01757"/>
    </source>
</evidence>
<sequence length="318" mass="37121">MNSAGLNLIKTLGCLTAVTFFTLYNTYDNYSYNYNQALAFLTFISTIATPLFFVVAGYLDAGTQHSPEWQLKKIRRILVIFLFWYSIYYFIEPYYKGYLIQPWFVLALMIIYCFHPLIDRLVRRRGLFLSLIGLLLLFALSYDLQAVYSPESRWLSVPAEFRLWTWVLYYLTGQLLYDPVIAAFYSRPKVAKAALIAVPFVYVFTWLYEKHFFFTLFRVERDGYILTGSQVYILVVLIIIAINGLNIAENLNRISATLSKTMTGVYILHYSFFNLLIQWINITSLTTKLLTILLTFLLSVMLTLLLLQFQVTKRLVSF</sequence>
<keyword evidence="3" id="KW-1003">Cell membrane</keyword>
<dbReference type="EMBL" id="JRXF01000010">
    <property type="protein sequence ID" value="KOC93879.1"/>
    <property type="molecule type" value="Genomic_DNA"/>
</dbReference>
<evidence type="ECO:0000256" key="7">
    <source>
        <dbReference type="SAM" id="Phobius"/>
    </source>
</evidence>
<dbReference type="OrthoDB" id="6484933at2"/>
<gene>
    <name evidence="9" type="ORF">NG42_12020</name>
    <name evidence="10" type="ORF">NG43_07925</name>
</gene>
<feature type="transmembrane region" description="Helical" evidence="7">
    <location>
        <begin position="7"/>
        <end position="27"/>
    </location>
</feature>
<feature type="transmembrane region" description="Helical" evidence="7">
    <location>
        <begin position="97"/>
        <end position="114"/>
    </location>
</feature>
<evidence type="ECO:0000313" key="9">
    <source>
        <dbReference type="EMBL" id="KOC89567.1"/>
    </source>
</evidence>
<dbReference type="GO" id="GO:0009246">
    <property type="term" value="P:enterobacterial common antigen biosynthetic process"/>
    <property type="evidence" value="ECO:0007669"/>
    <property type="project" value="TreeGrafter"/>
</dbReference>
<evidence type="ECO:0000256" key="2">
    <source>
        <dbReference type="ARBA" id="ARBA00007400"/>
    </source>
</evidence>
<feature type="transmembrane region" description="Helical" evidence="7">
    <location>
        <begin position="288"/>
        <end position="307"/>
    </location>
</feature>
<feature type="transmembrane region" description="Helical" evidence="7">
    <location>
        <begin position="223"/>
        <end position="242"/>
    </location>
</feature>
<name>A0A0L7T2C7_9GAMM</name>
<dbReference type="PATRIC" id="fig|1560201.3.peg.2562"/>
<keyword evidence="9" id="KW-0012">Acyltransferase</keyword>
<comment type="caution">
    <text evidence="9">The sequence shown here is derived from an EMBL/GenBank/DDBJ whole genome shotgun (WGS) entry which is preliminary data.</text>
</comment>
<feature type="domain" description="Acyltransferase 3" evidence="8">
    <location>
        <begin position="5"/>
        <end position="305"/>
    </location>
</feature>
<evidence type="ECO:0000313" key="12">
    <source>
        <dbReference type="Proteomes" id="UP000037088"/>
    </source>
</evidence>
<dbReference type="PANTHER" id="PTHR40074:SF2">
    <property type="entry name" value="O-ACETYLTRANSFERASE WECH"/>
    <property type="match status" value="1"/>
</dbReference>
<keyword evidence="9" id="KW-0808">Transferase</keyword>
<feature type="transmembrane region" description="Helical" evidence="7">
    <location>
        <begin position="263"/>
        <end position="282"/>
    </location>
</feature>
<dbReference type="Proteomes" id="UP000036851">
    <property type="component" value="Unassembled WGS sequence"/>
</dbReference>
<dbReference type="Proteomes" id="UP000037088">
    <property type="component" value="Unassembled WGS sequence"/>
</dbReference>
<organism evidence="9 12">
    <name type="scientific">Winslowiella iniecta</name>
    <dbReference type="NCBI Taxonomy" id="1560201"/>
    <lineage>
        <taxon>Bacteria</taxon>
        <taxon>Pseudomonadati</taxon>
        <taxon>Pseudomonadota</taxon>
        <taxon>Gammaproteobacteria</taxon>
        <taxon>Enterobacterales</taxon>
        <taxon>Erwiniaceae</taxon>
        <taxon>Winslowiella</taxon>
    </lineage>
</organism>
<feature type="transmembrane region" description="Helical" evidence="7">
    <location>
        <begin position="73"/>
        <end position="91"/>
    </location>
</feature>
<evidence type="ECO:0000256" key="5">
    <source>
        <dbReference type="ARBA" id="ARBA00022989"/>
    </source>
</evidence>
<evidence type="ECO:0000256" key="6">
    <source>
        <dbReference type="ARBA" id="ARBA00023136"/>
    </source>
</evidence>
<keyword evidence="6 7" id="KW-0472">Membrane</keyword>
<feature type="transmembrane region" description="Helical" evidence="7">
    <location>
        <begin position="164"/>
        <end position="185"/>
    </location>
</feature>
<feature type="transmembrane region" description="Helical" evidence="7">
    <location>
        <begin position="39"/>
        <end position="61"/>
    </location>
</feature>
<evidence type="ECO:0000313" key="11">
    <source>
        <dbReference type="Proteomes" id="UP000036851"/>
    </source>
</evidence>
<dbReference type="PANTHER" id="PTHR40074">
    <property type="entry name" value="O-ACETYLTRANSFERASE WECH"/>
    <property type="match status" value="1"/>
</dbReference>
<comment type="similarity">
    <text evidence="2">Belongs to the acyltransferase 3 family.</text>
</comment>
<dbReference type="AlphaFoldDB" id="A0A0L7T2C7"/>
<protein>
    <submittedName>
        <fullName evidence="9">Acyltransferase</fullName>
    </submittedName>
</protein>
<keyword evidence="5 7" id="KW-1133">Transmembrane helix</keyword>
<dbReference type="GO" id="GO:0016413">
    <property type="term" value="F:O-acetyltransferase activity"/>
    <property type="evidence" value="ECO:0007669"/>
    <property type="project" value="TreeGrafter"/>
</dbReference>
<comment type="subcellular location">
    <subcellularLocation>
        <location evidence="1">Cell membrane</location>
        <topology evidence="1">Multi-pass membrane protein</topology>
    </subcellularLocation>
</comment>
<keyword evidence="4 7" id="KW-0812">Transmembrane</keyword>
<dbReference type="EMBL" id="JRXE01000015">
    <property type="protein sequence ID" value="KOC89567.1"/>
    <property type="molecule type" value="Genomic_DNA"/>
</dbReference>
<evidence type="ECO:0000256" key="4">
    <source>
        <dbReference type="ARBA" id="ARBA00022692"/>
    </source>
</evidence>
<evidence type="ECO:0000256" key="1">
    <source>
        <dbReference type="ARBA" id="ARBA00004651"/>
    </source>
</evidence>
<feature type="transmembrane region" description="Helical" evidence="7">
    <location>
        <begin position="190"/>
        <end position="208"/>
    </location>
</feature>
<dbReference type="RefSeq" id="WP_052899637.1">
    <property type="nucleotide sequence ID" value="NZ_JRXE01000015.1"/>
</dbReference>
<accession>A0A0L7T2C7</accession>
<dbReference type="InterPro" id="IPR002656">
    <property type="entry name" value="Acyl_transf_3_dom"/>
</dbReference>
<feature type="transmembrane region" description="Helical" evidence="7">
    <location>
        <begin position="126"/>
        <end position="144"/>
    </location>
</feature>
<evidence type="ECO:0000256" key="3">
    <source>
        <dbReference type="ARBA" id="ARBA00022475"/>
    </source>
</evidence>